<proteinExistence type="predicted"/>
<comment type="caution">
    <text evidence="1">The sequence shown here is derived from an EMBL/GenBank/DDBJ whole genome shotgun (WGS) entry which is preliminary data.</text>
</comment>
<evidence type="ECO:0000313" key="2">
    <source>
        <dbReference type="Proteomes" id="UP000318053"/>
    </source>
</evidence>
<dbReference type="AlphaFoldDB" id="A0A5C5X1J3"/>
<organism evidence="1 2">
    <name type="scientific">Allorhodopirellula solitaria</name>
    <dbReference type="NCBI Taxonomy" id="2527987"/>
    <lineage>
        <taxon>Bacteria</taxon>
        <taxon>Pseudomonadati</taxon>
        <taxon>Planctomycetota</taxon>
        <taxon>Planctomycetia</taxon>
        <taxon>Pirellulales</taxon>
        <taxon>Pirellulaceae</taxon>
        <taxon>Allorhodopirellula</taxon>
    </lineage>
</organism>
<reference evidence="1 2" key="1">
    <citation type="submission" date="2019-02" db="EMBL/GenBank/DDBJ databases">
        <title>Deep-cultivation of Planctomycetes and their phenomic and genomic characterization uncovers novel biology.</title>
        <authorList>
            <person name="Wiegand S."/>
            <person name="Jogler M."/>
            <person name="Boedeker C."/>
            <person name="Pinto D."/>
            <person name="Vollmers J."/>
            <person name="Rivas-Marin E."/>
            <person name="Kohn T."/>
            <person name="Peeters S.H."/>
            <person name="Heuer A."/>
            <person name="Rast P."/>
            <person name="Oberbeckmann S."/>
            <person name="Bunk B."/>
            <person name="Jeske O."/>
            <person name="Meyerdierks A."/>
            <person name="Storesund J.E."/>
            <person name="Kallscheuer N."/>
            <person name="Luecker S."/>
            <person name="Lage O.M."/>
            <person name="Pohl T."/>
            <person name="Merkel B.J."/>
            <person name="Hornburger P."/>
            <person name="Mueller R.-W."/>
            <person name="Bruemmer F."/>
            <person name="Labrenz M."/>
            <person name="Spormann A.M."/>
            <person name="Op Den Camp H."/>
            <person name="Overmann J."/>
            <person name="Amann R."/>
            <person name="Jetten M.S.M."/>
            <person name="Mascher T."/>
            <person name="Medema M.H."/>
            <person name="Devos D.P."/>
            <person name="Kaster A.-K."/>
            <person name="Ovreas L."/>
            <person name="Rohde M."/>
            <person name="Galperin M.Y."/>
            <person name="Jogler C."/>
        </authorList>
    </citation>
    <scope>NUCLEOTIDE SEQUENCE [LARGE SCALE GENOMIC DNA]</scope>
    <source>
        <strain evidence="1 2">CA85</strain>
    </source>
</reference>
<protein>
    <submittedName>
        <fullName evidence="1">Uncharacterized protein</fullName>
    </submittedName>
</protein>
<dbReference type="Proteomes" id="UP000318053">
    <property type="component" value="Unassembled WGS sequence"/>
</dbReference>
<dbReference type="EMBL" id="SJPK01000012">
    <property type="protein sequence ID" value="TWT56469.1"/>
    <property type="molecule type" value="Genomic_DNA"/>
</dbReference>
<accession>A0A5C5X1J3</accession>
<gene>
    <name evidence="1" type="ORF">CA85_39990</name>
</gene>
<sequence>MSAYLCRRHATATLAGLSERFDLKHPDRSSDMVKRAKRLVNENQADARRMKRIQKTPGVKPETRACPHGKHSLHRIAADTMSVAFGLGGLALLADAGEEFGGRFVTRVLRDQLASKRFREDGLVEMG</sequence>
<evidence type="ECO:0000313" key="1">
    <source>
        <dbReference type="EMBL" id="TWT56469.1"/>
    </source>
</evidence>
<keyword evidence="2" id="KW-1185">Reference proteome</keyword>
<name>A0A5C5X1J3_9BACT</name>